<feature type="compositionally biased region" description="Polar residues" evidence="1">
    <location>
        <begin position="1"/>
        <end position="14"/>
    </location>
</feature>
<dbReference type="AlphaFoldDB" id="A0A1Y6M0E4"/>
<name>A0A1Y6M0E4_ZYMTR</name>
<protein>
    <submittedName>
        <fullName evidence="2">Uncharacterized protein</fullName>
    </submittedName>
</protein>
<dbReference type="EMBL" id="LT882689">
    <property type="protein sequence ID" value="SMY30127.1"/>
    <property type="molecule type" value="Genomic_DNA"/>
</dbReference>
<reference evidence="2 3" key="1">
    <citation type="submission" date="2016-10" db="EMBL/GenBank/DDBJ databases">
        <authorList>
            <person name="Varghese N."/>
        </authorList>
    </citation>
    <scope>NUCLEOTIDE SEQUENCE [LARGE SCALE GENOMIC DNA]</scope>
</reference>
<organism evidence="2 3">
    <name type="scientific">Zymoseptoria tritici ST99CH_1A5</name>
    <dbReference type="NCBI Taxonomy" id="1276529"/>
    <lineage>
        <taxon>Eukaryota</taxon>
        <taxon>Fungi</taxon>
        <taxon>Dikarya</taxon>
        <taxon>Ascomycota</taxon>
        <taxon>Pezizomycotina</taxon>
        <taxon>Dothideomycetes</taxon>
        <taxon>Dothideomycetidae</taxon>
        <taxon>Mycosphaerellales</taxon>
        <taxon>Mycosphaerellaceae</taxon>
        <taxon>Zymoseptoria</taxon>
    </lineage>
</organism>
<evidence type="ECO:0000313" key="3">
    <source>
        <dbReference type="Proteomes" id="UP000215453"/>
    </source>
</evidence>
<accession>A0A1Y6M0E4</accession>
<proteinExistence type="predicted"/>
<sequence length="204" mass="22574">MNPISHQDQVSEANTRMAMDMARKAAADLSTSLQGRLHPAWTNTSQDEPPNGTSAESPFVSLFDEAFEDIESPFVYATGMAFDQLNSAVPHAQELQGLKERIRIQTEGIEKLTAEHGKVKEERRKLDVHLQEVLDSNDESLKRVDMLVQAGVTLPRWVMELAEELRNDKVQLQAELNAAYGKESDTDAVRQGELAAAGTKTVAN</sequence>
<evidence type="ECO:0000313" key="2">
    <source>
        <dbReference type="EMBL" id="SMY30127.1"/>
    </source>
</evidence>
<feature type="compositionally biased region" description="Polar residues" evidence="1">
    <location>
        <begin position="41"/>
        <end position="56"/>
    </location>
</feature>
<feature type="region of interest" description="Disordered" evidence="1">
    <location>
        <begin position="1"/>
        <end position="56"/>
    </location>
</feature>
<dbReference type="Proteomes" id="UP000215453">
    <property type="component" value="Chromosome 14"/>
</dbReference>
<evidence type="ECO:0000256" key="1">
    <source>
        <dbReference type="SAM" id="MobiDB-lite"/>
    </source>
</evidence>
<gene>
    <name evidence="2" type="ORF">ZT1A5_G11577</name>
</gene>